<keyword evidence="1" id="KW-0677">Repeat</keyword>
<sequence length="230" mass="26471">LKNKNAQDSINSDDIPSDYVEILKDYSERLISWPQFKDLAYTEITSGMLQILLKALLKIDMKMLKQYIKRILDESFCTNNDIESAEHSGKLPDVFMSKPAIMLFETMIETAIPKHYTQIYAKCFKGRIRALAILKSTNFAVQKLLMHCKEKVEFEELFDELSNHFEEIISAGNTGVILALAQTCKRLAAKQANFVQVKRITEFPINCQILYFSTELNQSLTLRRSGRETK</sequence>
<comment type="caution">
    <text evidence="2">The sequence shown here is derived from an EMBL/GenBank/DDBJ whole genome shotgun (WGS) entry which is preliminary data.</text>
</comment>
<dbReference type="InterPro" id="IPR040000">
    <property type="entry name" value="NOP9"/>
</dbReference>
<dbReference type="SUPFAM" id="SSF48371">
    <property type="entry name" value="ARM repeat"/>
    <property type="match status" value="1"/>
</dbReference>
<dbReference type="EMBL" id="LJIG01009899">
    <property type="protein sequence ID" value="KRT82158.1"/>
    <property type="molecule type" value="Genomic_DNA"/>
</dbReference>
<protein>
    <submittedName>
        <fullName evidence="2">Uncharacterized protein</fullName>
    </submittedName>
</protein>
<dbReference type="Pfam" id="PF22493">
    <property type="entry name" value="PUF_NOP9"/>
    <property type="match status" value="1"/>
</dbReference>
<gene>
    <name evidence="2" type="ORF">AMK59_3741</name>
</gene>
<dbReference type="GO" id="GO:0000472">
    <property type="term" value="P:endonucleolytic cleavage to generate mature 5'-end of SSU-rRNA from (SSU-rRNA, 5.8S rRNA, LSU-rRNA)"/>
    <property type="evidence" value="ECO:0007669"/>
    <property type="project" value="TreeGrafter"/>
</dbReference>
<feature type="non-terminal residue" evidence="2">
    <location>
        <position position="1"/>
    </location>
</feature>
<dbReference type="GO" id="GO:0000056">
    <property type="term" value="P:ribosomal small subunit export from nucleus"/>
    <property type="evidence" value="ECO:0007669"/>
    <property type="project" value="TreeGrafter"/>
</dbReference>
<reference evidence="2 3" key="1">
    <citation type="submission" date="2015-09" db="EMBL/GenBank/DDBJ databases">
        <title>Draft genome of the scarab beetle Oryctes borbonicus.</title>
        <authorList>
            <person name="Meyer J.M."/>
            <person name="Markov G.V."/>
            <person name="Baskaran P."/>
            <person name="Herrmann M."/>
            <person name="Sommer R.J."/>
            <person name="Roedelsperger C."/>
        </authorList>
    </citation>
    <scope>NUCLEOTIDE SEQUENCE [LARGE SCALE GENOMIC DNA]</scope>
    <source>
        <strain evidence="2">OB123</strain>
        <tissue evidence="2">Whole animal</tissue>
    </source>
</reference>
<dbReference type="Gene3D" id="1.25.10.10">
    <property type="entry name" value="Leucine-rich Repeat Variant"/>
    <property type="match status" value="1"/>
</dbReference>
<dbReference type="GO" id="GO:0005730">
    <property type="term" value="C:nucleolus"/>
    <property type="evidence" value="ECO:0007669"/>
    <property type="project" value="TreeGrafter"/>
</dbReference>
<dbReference type="InterPro" id="IPR016024">
    <property type="entry name" value="ARM-type_fold"/>
</dbReference>
<evidence type="ECO:0000256" key="1">
    <source>
        <dbReference type="ARBA" id="ARBA00022737"/>
    </source>
</evidence>
<dbReference type="PANTHER" id="PTHR13102">
    <property type="entry name" value="NUCLEOLAR PROTEIN 9"/>
    <property type="match status" value="1"/>
</dbReference>
<dbReference type="AlphaFoldDB" id="A0A0T6B4T1"/>
<evidence type="ECO:0000313" key="2">
    <source>
        <dbReference type="EMBL" id="KRT82158.1"/>
    </source>
</evidence>
<dbReference type="PANTHER" id="PTHR13102:SF0">
    <property type="entry name" value="NUCLEOLAR PROTEIN 9"/>
    <property type="match status" value="1"/>
</dbReference>
<dbReference type="GO" id="GO:0003723">
    <property type="term" value="F:RNA binding"/>
    <property type="evidence" value="ECO:0007669"/>
    <property type="project" value="InterPro"/>
</dbReference>
<dbReference type="OrthoDB" id="9987665at2759"/>
<accession>A0A0T6B4T1</accession>
<dbReference type="GO" id="GO:0000480">
    <property type="term" value="P:endonucleolytic cleavage in 5'-ETS of tricistronic rRNA transcript (SSU-rRNA, 5.8S rRNA, LSU-rRNA)"/>
    <property type="evidence" value="ECO:0007669"/>
    <property type="project" value="TreeGrafter"/>
</dbReference>
<dbReference type="GO" id="GO:0030686">
    <property type="term" value="C:90S preribosome"/>
    <property type="evidence" value="ECO:0007669"/>
    <property type="project" value="TreeGrafter"/>
</dbReference>
<dbReference type="Proteomes" id="UP000051574">
    <property type="component" value="Unassembled WGS sequence"/>
</dbReference>
<organism evidence="2 3">
    <name type="scientific">Oryctes borbonicus</name>
    <dbReference type="NCBI Taxonomy" id="1629725"/>
    <lineage>
        <taxon>Eukaryota</taxon>
        <taxon>Metazoa</taxon>
        <taxon>Ecdysozoa</taxon>
        <taxon>Arthropoda</taxon>
        <taxon>Hexapoda</taxon>
        <taxon>Insecta</taxon>
        <taxon>Pterygota</taxon>
        <taxon>Neoptera</taxon>
        <taxon>Endopterygota</taxon>
        <taxon>Coleoptera</taxon>
        <taxon>Polyphaga</taxon>
        <taxon>Scarabaeiformia</taxon>
        <taxon>Scarabaeidae</taxon>
        <taxon>Dynastinae</taxon>
        <taxon>Oryctes</taxon>
    </lineage>
</organism>
<proteinExistence type="predicted"/>
<dbReference type="GO" id="GO:0000447">
    <property type="term" value="P:endonucleolytic cleavage in ITS1 to separate SSU-rRNA from 5.8S rRNA and LSU-rRNA from tricistronic rRNA transcript (SSU-rRNA, 5.8S rRNA, LSU-rRNA)"/>
    <property type="evidence" value="ECO:0007669"/>
    <property type="project" value="TreeGrafter"/>
</dbReference>
<dbReference type="InterPro" id="IPR011989">
    <property type="entry name" value="ARM-like"/>
</dbReference>
<dbReference type="InterPro" id="IPR001313">
    <property type="entry name" value="Pumilio_RNA-bd_rpt"/>
</dbReference>
<name>A0A0T6B4T1_9SCAR</name>
<keyword evidence="3" id="KW-1185">Reference proteome</keyword>
<evidence type="ECO:0000313" key="3">
    <source>
        <dbReference type="Proteomes" id="UP000051574"/>
    </source>
</evidence>
<dbReference type="GO" id="GO:0030688">
    <property type="term" value="C:preribosome, small subunit precursor"/>
    <property type="evidence" value="ECO:0007669"/>
    <property type="project" value="TreeGrafter"/>
</dbReference>